<protein>
    <recommendedName>
        <fullName evidence="9">SNF5-domain-containing protein</fullName>
    </recommendedName>
</protein>
<feature type="compositionally biased region" description="Pro residues" evidence="6">
    <location>
        <begin position="1536"/>
        <end position="1547"/>
    </location>
</feature>
<dbReference type="VEuPathDB" id="FungiDB:VP01_142g10"/>
<feature type="region of interest" description="Disordered" evidence="6">
    <location>
        <begin position="560"/>
        <end position="592"/>
    </location>
</feature>
<feature type="compositionally biased region" description="Polar residues" evidence="6">
    <location>
        <begin position="1437"/>
        <end position="1461"/>
    </location>
</feature>
<feature type="compositionally biased region" description="Polar residues" evidence="6">
    <location>
        <begin position="725"/>
        <end position="734"/>
    </location>
</feature>
<feature type="region of interest" description="Disordered" evidence="6">
    <location>
        <begin position="653"/>
        <end position="746"/>
    </location>
</feature>
<comment type="caution">
    <text evidence="7">The sequence shown here is derived from an EMBL/GenBank/DDBJ whole genome shotgun (WGS) entry which is preliminary data.</text>
</comment>
<evidence type="ECO:0000256" key="2">
    <source>
        <dbReference type="ARBA" id="ARBA00010239"/>
    </source>
</evidence>
<feature type="region of interest" description="Disordered" evidence="6">
    <location>
        <begin position="836"/>
        <end position="1072"/>
    </location>
</feature>
<keyword evidence="3" id="KW-0805">Transcription regulation</keyword>
<feature type="compositionally biased region" description="Low complexity" evidence="6">
    <location>
        <begin position="1190"/>
        <end position="1202"/>
    </location>
</feature>
<keyword evidence="4" id="KW-0804">Transcription</keyword>
<feature type="compositionally biased region" description="Basic residues" evidence="6">
    <location>
        <begin position="1486"/>
        <end position="1500"/>
    </location>
</feature>
<feature type="compositionally biased region" description="Basic and acidic residues" evidence="6">
    <location>
        <begin position="1362"/>
        <end position="1376"/>
    </location>
</feature>
<accession>A0A0L6VM96</accession>
<dbReference type="GO" id="GO:0006338">
    <property type="term" value="P:chromatin remodeling"/>
    <property type="evidence" value="ECO:0007669"/>
    <property type="project" value="InterPro"/>
</dbReference>
<feature type="compositionally biased region" description="Low complexity" evidence="6">
    <location>
        <begin position="65"/>
        <end position="76"/>
    </location>
</feature>
<evidence type="ECO:0000256" key="5">
    <source>
        <dbReference type="ARBA" id="ARBA00023242"/>
    </source>
</evidence>
<feature type="region of interest" description="Disordered" evidence="6">
    <location>
        <begin position="1"/>
        <end position="150"/>
    </location>
</feature>
<feature type="region of interest" description="Disordered" evidence="6">
    <location>
        <begin position="1316"/>
        <end position="1463"/>
    </location>
</feature>
<keyword evidence="8" id="KW-1185">Reference proteome</keyword>
<feature type="compositionally biased region" description="Low complexity" evidence="6">
    <location>
        <begin position="882"/>
        <end position="899"/>
    </location>
</feature>
<dbReference type="Proteomes" id="UP000037035">
    <property type="component" value="Unassembled WGS sequence"/>
</dbReference>
<organism evidence="7 8">
    <name type="scientific">Puccinia sorghi</name>
    <dbReference type="NCBI Taxonomy" id="27349"/>
    <lineage>
        <taxon>Eukaryota</taxon>
        <taxon>Fungi</taxon>
        <taxon>Dikarya</taxon>
        <taxon>Basidiomycota</taxon>
        <taxon>Pucciniomycotina</taxon>
        <taxon>Pucciniomycetes</taxon>
        <taxon>Pucciniales</taxon>
        <taxon>Pucciniaceae</taxon>
        <taxon>Puccinia</taxon>
    </lineage>
</organism>
<name>A0A0L6VM96_9BASI</name>
<dbReference type="InterPro" id="IPR006939">
    <property type="entry name" value="SNF5"/>
</dbReference>
<feature type="compositionally biased region" description="Polar residues" evidence="6">
    <location>
        <begin position="1203"/>
        <end position="1220"/>
    </location>
</feature>
<feature type="compositionally biased region" description="Basic and acidic residues" evidence="6">
    <location>
        <begin position="1009"/>
        <end position="1029"/>
    </location>
</feature>
<evidence type="ECO:0000256" key="6">
    <source>
        <dbReference type="SAM" id="MobiDB-lite"/>
    </source>
</evidence>
<evidence type="ECO:0000313" key="8">
    <source>
        <dbReference type="Proteomes" id="UP000037035"/>
    </source>
</evidence>
<dbReference type="GO" id="GO:0000228">
    <property type="term" value="C:nuclear chromosome"/>
    <property type="evidence" value="ECO:0007669"/>
    <property type="project" value="InterPro"/>
</dbReference>
<sequence length="1556" mass="170921">MLGGIGLSTPRIAPPGQSRLCVFGRPNSVILSQQPNTRSATPSFSSQPTPQNPPLRPNSLANLDSPSSTSSQHSPPKQNLSAPNPSNTDHPSSQSHHQSPPSIQLSPSINPSSPSPSGHLQKLPLKTTLSDQPANASSSTDSHPSPKKQIITNDSDMASIIHWATKDQAHDSAIYHGRRQKRTIFATSYGDALHAARCDWLGEATPNRPTGRFRLQMPIDHNRAAAAGKRKSRPRLKLSKQDLKLISNTQEVLVPIRLEIEVEHWKLRDTFTWNLKEPVVTPEQFAIHLCEDLILPIQHFSTPIVSAIKEQLEEYKLHEKFQGHLASHVIPPEEELLGDDIKMENTHHVQINQEIIANLQQQKEDSWWAHWRDRILRVDEQCSDPQQDPIHLQPDSKRIKLEPHVTPTIHQSSIKSRLIDQHDQNLKPEPAEGITVSMDMRDDELRIPINLDIISGNIHLTDRFEWEISEINNSPEEFVEIYANDLGLGGEFKTAIAHSIREQIETYVKSLALVEHHNGYPVPNDELRYAFLQRVTEPIRTGQVDDFTPFLNLLNAEELDRQEKEHDREARRKRRQTRSRRGITLPDRESQRTVRSIVPIQGLKMVIPYQNENEDLIVPMQPVAEPFAIEESAVEIPEPSDLPPKRHIPVSKEVHAPESQSGTPNKATGSRVSRRLRGATADVAPSGTPPKTNEFNPTIEKEDAPTPTNAGTPVPCPTNKKMPNKTESSTNATANKKPPPAGPRTRGINWESLGLHDPMVDGVWHCSNCGCPEQIAVGRRKGLGGKDTLCGECGRYMHRYKRNRPTIYNTSVDYHTSLKLEADKAKQAIADQAIVRKDKNKADNQNLATNQNSKKRKKEGRASLLPKSEQTRRSQDRAGSVPSSAKSPASRDSSPVVSRSRIHALSDAPPTTRAQKNLSKNLVVLDSPEEPDNSPESNSPTNVRSQTTSGSQPTKPSRVSSRRSSTKTDKIGVKKNSDKNDNDNHDPAGSKSPPTIATRLENRRRKELRSREQSEKIKNGSKSVEEERAGTQLPPAVSRSGSVSGSAAGGKQDMKNEQRRSTTNGRVPPSIGTARKIEAPQWMTLALQNIKESYPSDRVELVPKPKRETLGPGQPPIIVGCDWRLKCLDCPGKLYTVGPGESFTNFDVHLKNRVMEDRLNGKAQVSPTGSSQNQPEISPTGSSNQHAHGSSSTTQPPQISPTDGSEQPFQISPTDVAQSQIPPTNAALQISPTENSYQAHQVSLSNNLVSAGVSNSQYQPADWSSNMQRSEEMPFRHTEHGAVGLAQQLQLSTTATSSLPPITTTFAAAESVSPDLDNIPHQLRKHNGEQSADRSPRSKGRVAAPSSIDAVALQDDNSVGSIERRQGLVQPDDHAEAFPITTTLTTNRPDNRSSQDTSDEPHGFPPQPFPQLSASVPAADPSEPRLVGRPELPAKPMTNTDGTGHLSSSGFAAPGLSSSQGAAPILAGPAAHLPLPHRQLTTGTPHHPHPHPYANHHHYIQHGFHGHVNPSSALQPSVPSNTPPTTSSCSSIPVPIRHPPPPHPLVHPLPKKPTFD</sequence>
<feature type="region of interest" description="Disordered" evidence="6">
    <location>
        <begin position="1161"/>
        <end position="1220"/>
    </location>
</feature>
<comment type="subcellular location">
    <subcellularLocation>
        <location evidence="1">Nucleus</location>
    </subcellularLocation>
</comment>
<feature type="compositionally biased region" description="Polar residues" evidence="6">
    <location>
        <begin position="934"/>
        <end position="955"/>
    </location>
</feature>
<evidence type="ECO:0000256" key="4">
    <source>
        <dbReference type="ARBA" id="ARBA00023163"/>
    </source>
</evidence>
<feature type="compositionally biased region" description="Basic and acidic residues" evidence="6">
    <location>
        <begin position="1326"/>
        <end position="1336"/>
    </location>
</feature>
<dbReference type="EMBL" id="LAVV01004777">
    <property type="protein sequence ID" value="KNZ61250.1"/>
    <property type="molecule type" value="Genomic_DNA"/>
</dbReference>
<feature type="compositionally biased region" description="Polar residues" evidence="6">
    <location>
        <begin position="29"/>
        <end position="49"/>
    </location>
</feature>
<evidence type="ECO:0000313" key="7">
    <source>
        <dbReference type="EMBL" id="KNZ61250.1"/>
    </source>
</evidence>
<reference evidence="7 8" key="1">
    <citation type="submission" date="2015-08" db="EMBL/GenBank/DDBJ databases">
        <title>Next Generation Sequencing and Analysis of the Genome of Puccinia sorghi L Schw, the Causal Agent of Maize Common Rust.</title>
        <authorList>
            <person name="Rochi L."/>
            <person name="Burguener G."/>
            <person name="Darino M."/>
            <person name="Turjanski A."/>
            <person name="Kreff E."/>
            <person name="Dieguez M.J."/>
            <person name="Sacco F."/>
        </authorList>
    </citation>
    <scope>NUCLEOTIDE SEQUENCE [LARGE SCALE GENOMIC DNA]</scope>
    <source>
        <strain evidence="7 8">RO10H11247</strain>
    </source>
</reference>
<feature type="compositionally biased region" description="Low complexity" evidence="6">
    <location>
        <begin position="1516"/>
        <end position="1535"/>
    </location>
</feature>
<evidence type="ECO:0008006" key="9">
    <source>
        <dbReference type="Google" id="ProtNLM"/>
    </source>
</evidence>
<evidence type="ECO:0000256" key="1">
    <source>
        <dbReference type="ARBA" id="ARBA00004123"/>
    </source>
</evidence>
<feature type="region of interest" description="Disordered" evidence="6">
    <location>
        <begin position="1475"/>
        <end position="1556"/>
    </location>
</feature>
<dbReference type="OrthoDB" id="515064at2759"/>
<feature type="compositionally biased region" description="Polar residues" evidence="6">
    <location>
        <begin position="658"/>
        <end position="671"/>
    </location>
</feature>
<feature type="compositionally biased region" description="Basic and acidic residues" evidence="6">
    <location>
        <begin position="966"/>
        <end position="988"/>
    </location>
</feature>
<feature type="compositionally biased region" description="Low complexity" evidence="6">
    <location>
        <begin position="90"/>
        <end position="117"/>
    </location>
</feature>
<comment type="similarity">
    <text evidence="2">Belongs to the SNF5 family.</text>
</comment>
<keyword evidence="5" id="KW-0539">Nucleus</keyword>
<dbReference type="Pfam" id="PF04855">
    <property type="entry name" value="SNF5"/>
    <property type="match status" value="1"/>
</dbReference>
<feature type="compositionally biased region" description="Polar residues" evidence="6">
    <location>
        <begin position="843"/>
        <end position="852"/>
    </location>
</feature>
<feature type="compositionally biased region" description="Low complexity" evidence="6">
    <location>
        <begin position="1036"/>
        <end position="1050"/>
    </location>
</feature>
<evidence type="ECO:0000256" key="3">
    <source>
        <dbReference type="ARBA" id="ARBA00023015"/>
    </source>
</evidence>
<dbReference type="STRING" id="27349.A0A0L6VM96"/>
<feature type="compositionally biased region" description="Polar residues" evidence="6">
    <location>
        <begin position="77"/>
        <end position="89"/>
    </location>
</feature>
<proteinExistence type="inferred from homology"/>
<feature type="compositionally biased region" description="Polar residues" evidence="6">
    <location>
        <begin position="1380"/>
        <end position="1396"/>
    </location>
</feature>
<gene>
    <name evidence="7" type="ORF">VP01_142g10</name>
</gene>
<dbReference type="PANTHER" id="PTHR10019">
    <property type="entry name" value="SNF5"/>
    <property type="match status" value="1"/>
</dbReference>
<feature type="compositionally biased region" description="Basic residues" evidence="6">
    <location>
        <begin position="571"/>
        <end position="581"/>
    </location>
</feature>
<feature type="compositionally biased region" description="Polar residues" evidence="6">
    <location>
        <begin position="127"/>
        <end position="143"/>
    </location>
</feature>
<feature type="compositionally biased region" description="Polar residues" evidence="6">
    <location>
        <begin position="1163"/>
        <end position="1189"/>
    </location>
</feature>
<feature type="compositionally biased region" description="Basic and acidic residues" evidence="6">
    <location>
        <begin position="560"/>
        <end position="570"/>
    </location>
</feature>